<evidence type="ECO:0000256" key="2">
    <source>
        <dbReference type="ARBA" id="ARBA00023315"/>
    </source>
</evidence>
<dbReference type="PANTHER" id="PTHR43072:SF23">
    <property type="entry name" value="UPF0039 PROTEIN C11D3.02C"/>
    <property type="match status" value="1"/>
</dbReference>
<dbReference type="InterPro" id="IPR016181">
    <property type="entry name" value="Acyl_CoA_acyltransferase"/>
</dbReference>
<dbReference type="CDD" id="cd04301">
    <property type="entry name" value="NAT_SF"/>
    <property type="match status" value="1"/>
</dbReference>
<reference evidence="4 5" key="1">
    <citation type="submission" date="2019-01" db="EMBL/GenBank/DDBJ databases">
        <title>Novel species of Nocardioides.</title>
        <authorList>
            <person name="Liu Q."/>
            <person name="Xin Y.-H."/>
        </authorList>
    </citation>
    <scope>NUCLEOTIDE SEQUENCE [LARGE SCALE GENOMIC DNA]</scope>
    <source>
        <strain evidence="4 5">CGMCC 4.6882</strain>
    </source>
</reference>
<organism evidence="4 5">
    <name type="scientific">Nocardioides oleivorans</name>
    <dbReference type="NCBI Taxonomy" id="273676"/>
    <lineage>
        <taxon>Bacteria</taxon>
        <taxon>Bacillati</taxon>
        <taxon>Actinomycetota</taxon>
        <taxon>Actinomycetes</taxon>
        <taxon>Propionibacteriales</taxon>
        <taxon>Nocardioidaceae</taxon>
        <taxon>Nocardioides</taxon>
    </lineage>
</organism>
<dbReference type="PANTHER" id="PTHR43072">
    <property type="entry name" value="N-ACETYLTRANSFERASE"/>
    <property type="match status" value="1"/>
</dbReference>
<accession>A0A4Q2RT73</accession>
<gene>
    <name evidence="4" type="ORF">EUA93_17850</name>
</gene>
<keyword evidence="1 4" id="KW-0808">Transferase</keyword>
<evidence type="ECO:0000259" key="3">
    <source>
        <dbReference type="PROSITE" id="PS51186"/>
    </source>
</evidence>
<dbReference type="OrthoDB" id="3173333at2"/>
<dbReference type="InterPro" id="IPR000182">
    <property type="entry name" value="GNAT_dom"/>
</dbReference>
<dbReference type="GO" id="GO:0016747">
    <property type="term" value="F:acyltransferase activity, transferring groups other than amino-acyl groups"/>
    <property type="evidence" value="ECO:0007669"/>
    <property type="project" value="InterPro"/>
</dbReference>
<proteinExistence type="predicted"/>
<protein>
    <submittedName>
        <fullName evidence="4">N-acetyltransferase family protein</fullName>
    </submittedName>
</protein>
<evidence type="ECO:0000313" key="5">
    <source>
        <dbReference type="Proteomes" id="UP000294071"/>
    </source>
</evidence>
<dbReference type="PROSITE" id="PS51186">
    <property type="entry name" value="GNAT"/>
    <property type="match status" value="1"/>
</dbReference>
<keyword evidence="5" id="KW-1185">Reference proteome</keyword>
<dbReference type="EMBL" id="SDWT01000002">
    <property type="protein sequence ID" value="RYB91978.1"/>
    <property type="molecule type" value="Genomic_DNA"/>
</dbReference>
<evidence type="ECO:0000256" key="1">
    <source>
        <dbReference type="ARBA" id="ARBA00022679"/>
    </source>
</evidence>
<dbReference type="Pfam" id="PF00583">
    <property type="entry name" value="Acetyltransf_1"/>
    <property type="match status" value="1"/>
</dbReference>
<comment type="caution">
    <text evidence="4">The sequence shown here is derived from an EMBL/GenBank/DDBJ whole genome shotgun (WGS) entry which is preliminary data.</text>
</comment>
<evidence type="ECO:0000313" key="4">
    <source>
        <dbReference type="EMBL" id="RYB91978.1"/>
    </source>
</evidence>
<dbReference type="Gene3D" id="3.40.630.30">
    <property type="match status" value="1"/>
</dbReference>
<dbReference type="Proteomes" id="UP000294071">
    <property type="component" value="Unassembled WGS sequence"/>
</dbReference>
<dbReference type="SUPFAM" id="SSF55729">
    <property type="entry name" value="Acyl-CoA N-acyltransferases (Nat)"/>
    <property type="match status" value="1"/>
</dbReference>
<sequence>MSGVMLMTVIQPAGRPGTMGGMDIRRALPADLPTVFGIYAREAREGHATFDHEPRPMELWEDKLAADDHFLVAEHEGAVVGYATSSPFRPKPAYRHTRETTVYVAPGQQGRGVGRALYDDLLTRLVGDGVHLVVAAVALPNPGSLALHRACGFEEVGVMREVGRKHDRWIDVVFLQKVLG</sequence>
<feature type="domain" description="N-acetyltransferase" evidence="3">
    <location>
        <begin position="22"/>
        <end position="180"/>
    </location>
</feature>
<dbReference type="AlphaFoldDB" id="A0A4Q2RT73"/>
<name>A0A4Q2RT73_9ACTN</name>
<keyword evidence="2" id="KW-0012">Acyltransferase</keyword>